<comment type="caution">
    <text evidence="2">The sequence shown here is derived from an EMBL/GenBank/DDBJ whole genome shotgun (WGS) entry which is preliminary data.</text>
</comment>
<accession>A0A8S9GG91</accession>
<feature type="region of interest" description="Disordered" evidence="1">
    <location>
        <begin position="81"/>
        <end position="109"/>
    </location>
</feature>
<gene>
    <name evidence="2" type="ORF">F2Q68_00031938</name>
    <name evidence="3" type="ORF">F2Q69_00037352</name>
</gene>
<sequence length="109" mass="12109">MDRVRHNDHFSPLPVTTASSTCCELCLVPAPNGRCRAVSQTRNQRSCPSPLNSERCLWTAVTSRCRSLVELDFFFFAMAKPSQSSKHHRVLLDPATARSSPPPPRVLSS</sequence>
<protein>
    <submittedName>
        <fullName evidence="2">Uncharacterized protein</fullName>
    </submittedName>
</protein>
<dbReference type="EMBL" id="QGKW02002005">
    <property type="protein sequence ID" value="KAF2544400.1"/>
    <property type="molecule type" value="Genomic_DNA"/>
</dbReference>
<reference evidence="3" key="1">
    <citation type="submission" date="2019-12" db="EMBL/GenBank/DDBJ databases">
        <title>Genome sequencing and annotation of Brassica cretica.</title>
        <authorList>
            <person name="Studholme D.J."/>
            <person name="Sarris P."/>
        </authorList>
    </citation>
    <scope>NUCLEOTIDE SEQUENCE</scope>
    <source>
        <strain evidence="3">PFS-109/04</strain>
        <tissue evidence="3">Leaf</tissue>
    </source>
</reference>
<evidence type="ECO:0000313" key="3">
    <source>
        <dbReference type="EMBL" id="KAF3604136.1"/>
    </source>
</evidence>
<name>A0A8S9GG91_BRACR</name>
<dbReference type="AlphaFoldDB" id="A0A8S9GG91"/>
<evidence type="ECO:0000313" key="4">
    <source>
        <dbReference type="Proteomes" id="UP000712281"/>
    </source>
</evidence>
<reference evidence="2" key="2">
    <citation type="submission" date="2019-12" db="EMBL/GenBank/DDBJ databases">
        <title>Genome sequencing and annotation of Brassica cretica.</title>
        <authorList>
            <person name="Studholme D.J."/>
            <person name="Sarris P.F."/>
        </authorList>
    </citation>
    <scope>NUCLEOTIDE SEQUENCE</scope>
    <source>
        <strain evidence="2">PFS-001/15</strain>
        <tissue evidence="2">Leaf</tissue>
    </source>
</reference>
<organism evidence="2 4">
    <name type="scientific">Brassica cretica</name>
    <name type="common">Mustard</name>
    <dbReference type="NCBI Taxonomy" id="69181"/>
    <lineage>
        <taxon>Eukaryota</taxon>
        <taxon>Viridiplantae</taxon>
        <taxon>Streptophyta</taxon>
        <taxon>Embryophyta</taxon>
        <taxon>Tracheophyta</taxon>
        <taxon>Spermatophyta</taxon>
        <taxon>Magnoliopsida</taxon>
        <taxon>eudicotyledons</taxon>
        <taxon>Gunneridae</taxon>
        <taxon>Pentapetalae</taxon>
        <taxon>rosids</taxon>
        <taxon>malvids</taxon>
        <taxon>Brassicales</taxon>
        <taxon>Brassicaceae</taxon>
        <taxon>Brassiceae</taxon>
        <taxon>Brassica</taxon>
    </lineage>
</organism>
<dbReference type="EMBL" id="QGKX02000004">
    <property type="protein sequence ID" value="KAF3604136.1"/>
    <property type="molecule type" value="Genomic_DNA"/>
</dbReference>
<evidence type="ECO:0000256" key="1">
    <source>
        <dbReference type="SAM" id="MobiDB-lite"/>
    </source>
</evidence>
<proteinExistence type="predicted"/>
<evidence type="ECO:0000313" key="2">
    <source>
        <dbReference type="EMBL" id="KAF2544400.1"/>
    </source>
</evidence>
<feature type="compositionally biased region" description="Pro residues" evidence="1">
    <location>
        <begin position="100"/>
        <end position="109"/>
    </location>
</feature>
<dbReference type="Proteomes" id="UP000712281">
    <property type="component" value="Unassembled WGS sequence"/>
</dbReference>
<dbReference type="Proteomes" id="UP000712600">
    <property type="component" value="Unassembled WGS sequence"/>
</dbReference>